<dbReference type="SUPFAM" id="SSF159774">
    <property type="entry name" value="YerB-like"/>
    <property type="match status" value="1"/>
</dbReference>
<reference evidence="2 3" key="1">
    <citation type="journal article" date="2015" name="Nature">
        <title>rRNA introns, odd ribosomes, and small enigmatic genomes across a large radiation of phyla.</title>
        <authorList>
            <person name="Brown C.T."/>
            <person name="Hug L.A."/>
            <person name="Thomas B.C."/>
            <person name="Sharon I."/>
            <person name="Castelle C.J."/>
            <person name="Singh A."/>
            <person name="Wilkins M.J."/>
            <person name="Williams K.H."/>
            <person name="Banfield J.F."/>
        </authorList>
    </citation>
    <scope>NUCLEOTIDE SEQUENCE [LARGE SCALE GENOMIC DNA]</scope>
</reference>
<feature type="domain" description="DUF3048" evidence="1">
    <location>
        <begin position="44"/>
        <end position="187"/>
    </location>
</feature>
<dbReference type="EMBL" id="LCBN01000093">
    <property type="protein sequence ID" value="KKS10888.1"/>
    <property type="molecule type" value="Genomic_DNA"/>
</dbReference>
<evidence type="ECO:0000259" key="1">
    <source>
        <dbReference type="Pfam" id="PF11258"/>
    </source>
</evidence>
<feature type="non-terminal residue" evidence="2">
    <location>
        <position position="198"/>
    </location>
</feature>
<comment type="caution">
    <text evidence="2">The sequence shown here is derived from an EMBL/GenBank/DDBJ whole genome shotgun (WGS) entry which is preliminary data.</text>
</comment>
<sequence length="198" mass="21926">MTAPVPAPIVGTNGQVAFDPKLPKTQECPLNGVKYSKQQEAWWQKHRPLGVMIENHQEARPQSGLSGADVIYEAVAEGGITRFLAMYYCQDAGQLGPVRSARTYYVDFASEYADFPLYAHVGGANQPGPADALSQLSDYGWTAYNDLNQFSIGFPTFWRDYDRLGRTVATEHTMYSSVSKLLTYAANSRKLTDVNEEG</sequence>
<dbReference type="Gene3D" id="3.50.90.10">
    <property type="entry name" value="YerB-like"/>
    <property type="match status" value="1"/>
</dbReference>
<organism evidence="2 3">
    <name type="scientific">Candidatus Daviesbacteria bacterium GW2011_GWB1_41_5</name>
    <dbReference type="NCBI Taxonomy" id="1618429"/>
    <lineage>
        <taxon>Bacteria</taxon>
        <taxon>Candidatus Daviesiibacteriota</taxon>
    </lineage>
</organism>
<accession>A0A0G0ZCY3</accession>
<dbReference type="Pfam" id="PF11258">
    <property type="entry name" value="DUF3048"/>
    <property type="match status" value="1"/>
</dbReference>
<proteinExistence type="predicted"/>
<evidence type="ECO:0000313" key="2">
    <source>
        <dbReference type="EMBL" id="KKS10888.1"/>
    </source>
</evidence>
<evidence type="ECO:0000313" key="3">
    <source>
        <dbReference type="Proteomes" id="UP000034753"/>
    </source>
</evidence>
<dbReference type="InterPro" id="IPR021416">
    <property type="entry name" value="DUF3048_N"/>
</dbReference>
<dbReference type="AlphaFoldDB" id="A0A0G0ZCY3"/>
<dbReference type="Proteomes" id="UP000034753">
    <property type="component" value="Unassembled WGS sequence"/>
</dbReference>
<name>A0A0G0ZCY3_9BACT</name>
<protein>
    <recommendedName>
        <fullName evidence="1">DUF3048 domain-containing protein</fullName>
    </recommendedName>
</protein>
<dbReference type="InterPro" id="IPR023158">
    <property type="entry name" value="YerB-like_sf"/>
</dbReference>
<gene>
    <name evidence="2" type="ORF">UU67_C0093G0001</name>
</gene>